<comment type="cofactor">
    <cofactor evidence="1">
        <name>thiamine diphosphate</name>
        <dbReference type="ChEBI" id="CHEBI:58937"/>
    </cofactor>
</comment>
<dbReference type="SUPFAM" id="SSF52518">
    <property type="entry name" value="Thiamin diphosphate-binding fold (THDP-binding)"/>
    <property type="match status" value="2"/>
</dbReference>
<dbReference type="InterPro" id="IPR011766">
    <property type="entry name" value="TPP_enzyme_TPP-bd"/>
</dbReference>
<evidence type="ECO:0000259" key="5">
    <source>
        <dbReference type="Pfam" id="PF00205"/>
    </source>
</evidence>
<dbReference type="Gene3D" id="3.40.50.970">
    <property type="match status" value="2"/>
</dbReference>
<organism evidence="8 9">
    <name type="scientific">Hamadaea flava</name>
    <dbReference type="NCBI Taxonomy" id="1742688"/>
    <lineage>
        <taxon>Bacteria</taxon>
        <taxon>Bacillati</taxon>
        <taxon>Actinomycetota</taxon>
        <taxon>Actinomycetes</taxon>
        <taxon>Micromonosporales</taxon>
        <taxon>Micromonosporaceae</taxon>
        <taxon>Hamadaea</taxon>
    </lineage>
</organism>
<evidence type="ECO:0000313" key="8">
    <source>
        <dbReference type="EMBL" id="MFC4135420.1"/>
    </source>
</evidence>
<gene>
    <name evidence="8" type="ORF">ACFOZ4_32815</name>
</gene>
<evidence type="ECO:0000256" key="1">
    <source>
        <dbReference type="ARBA" id="ARBA00001964"/>
    </source>
</evidence>
<dbReference type="PANTHER" id="PTHR18968">
    <property type="entry name" value="THIAMINE PYROPHOSPHATE ENZYMES"/>
    <property type="match status" value="1"/>
</dbReference>
<dbReference type="GO" id="GO:0047435">
    <property type="term" value="F:5-guanidino-2-oxopentanoate decarboxylase activity"/>
    <property type="evidence" value="ECO:0007669"/>
    <property type="project" value="UniProtKB-EC"/>
</dbReference>
<proteinExistence type="inferred from homology"/>
<evidence type="ECO:0000313" key="9">
    <source>
        <dbReference type="Proteomes" id="UP001595816"/>
    </source>
</evidence>
<dbReference type="RefSeq" id="WP_253756353.1">
    <property type="nucleotide sequence ID" value="NZ_JAMZDZ010000001.1"/>
</dbReference>
<evidence type="ECO:0000256" key="2">
    <source>
        <dbReference type="ARBA" id="ARBA00007812"/>
    </source>
</evidence>
<dbReference type="CDD" id="cd07035">
    <property type="entry name" value="TPP_PYR_POX_like"/>
    <property type="match status" value="1"/>
</dbReference>
<dbReference type="InterPro" id="IPR012001">
    <property type="entry name" value="Thiamin_PyroP_enz_TPP-bd_dom"/>
</dbReference>
<dbReference type="EC" id="4.1.1.75" evidence="8"/>
<dbReference type="InterPro" id="IPR012000">
    <property type="entry name" value="Thiamin_PyroP_enz_cen_dom"/>
</dbReference>
<accession>A0ABV8LWN4</accession>
<dbReference type="NCBIfam" id="NF005712">
    <property type="entry name" value="PRK07524.1"/>
    <property type="match status" value="1"/>
</dbReference>
<dbReference type="CDD" id="cd00568">
    <property type="entry name" value="TPP_enzymes"/>
    <property type="match status" value="1"/>
</dbReference>
<keyword evidence="9" id="KW-1185">Reference proteome</keyword>
<dbReference type="Proteomes" id="UP001595816">
    <property type="component" value="Unassembled WGS sequence"/>
</dbReference>
<feature type="domain" description="Thiamine pyrophosphate enzyme TPP-binding" evidence="6">
    <location>
        <begin position="398"/>
        <end position="532"/>
    </location>
</feature>
<dbReference type="PROSITE" id="PS00187">
    <property type="entry name" value="TPP_ENZYMES"/>
    <property type="match status" value="1"/>
</dbReference>
<dbReference type="Gene3D" id="3.40.50.1220">
    <property type="entry name" value="TPP-binding domain"/>
    <property type="match status" value="1"/>
</dbReference>
<keyword evidence="8" id="KW-0456">Lyase</keyword>
<feature type="domain" description="Thiamine pyrophosphate enzyme central" evidence="5">
    <location>
        <begin position="203"/>
        <end position="331"/>
    </location>
</feature>
<name>A0ABV8LWN4_9ACTN</name>
<sequence length="537" mass="55617">MTHSLSQPGGAQLTGAETLVASLAAHKVDTVFGIPGTHNLEIYRHLAGSKIRHVTTRHEQGAGYAADGYARTSGRPGVALVTTGPALLNITAALAQAYSDSVPVLAVSPGMPLRHPQRGTGLLHEMRDQRAALANIVRYSHRVSSHAELTEAVAQIFADFAAERPRPVHLEIPLDLLAESAPVSIAPPLRIARRRADEAQIVRAATMLNGAQRPGILAGGGARGAAAQVIAIAELLHCGVLTTANGKGVMPENHPLSLGAAAHLPAAGEWLAERDVLLAVGTEMAPSDFWHEPPAPRGEVIRIDLDPTQLLINARPALPICGDATAALEDLLPLLKAADGITVEVAASGVQAKIRAEARAEGARWTAWMDALAGALPKRALVLADNAMAGYYGALGNLPVHEPGAFGFPTGFGTLGYALPAAIGAKVARPRRPVVALCGDGGLMFSCQEIATAAAEGVALPIVVFVNGGYGEIRAEMRAASIDPIGVDLPVPDLIALATALGGAGFAVRTPDELRSLVKASLEHPGPTLLVVEEEAP</sequence>
<dbReference type="Pfam" id="PF02775">
    <property type="entry name" value="TPP_enzyme_C"/>
    <property type="match status" value="1"/>
</dbReference>
<comment type="caution">
    <text evidence="8">The sequence shown here is derived from an EMBL/GenBank/DDBJ whole genome shotgun (WGS) entry which is preliminary data.</text>
</comment>
<dbReference type="InterPro" id="IPR000399">
    <property type="entry name" value="TPP-bd_CS"/>
</dbReference>
<reference evidence="9" key="1">
    <citation type="journal article" date="2019" name="Int. J. Syst. Evol. Microbiol.">
        <title>The Global Catalogue of Microorganisms (GCM) 10K type strain sequencing project: providing services to taxonomists for standard genome sequencing and annotation.</title>
        <authorList>
            <consortium name="The Broad Institute Genomics Platform"/>
            <consortium name="The Broad Institute Genome Sequencing Center for Infectious Disease"/>
            <person name="Wu L."/>
            <person name="Ma J."/>
        </authorList>
    </citation>
    <scope>NUCLEOTIDE SEQUENCE [LARGE SCALE GENOMIC DNA]</scope>
    <source>
        <strain evidence="9">CGMCC 4.7289</strain>
    </source>
</reference>
<evidence type="ECO:0000259" key="7">
    <source>
        <dbReference type="Pfam" id="PF02776"/>
    </source>
</evidence>
<dbReference type="InterPro" id="IPR029035">
    <property type="entry name" value="DHS-like_NAD/FAD-binding_dom"/>
</dbReference>
<evidence type="ECO:0000256" key="3">
    <source>
        <dbReference type="ARBA" id="ARBA00023052"/>
    </source>
</evidence>
<dbReference type="SUPFAM" id="SSF52467">
    <property type="entry name" value="DHS-like NAD/FAD-binding domain"/>
    <property type="match status" value="1"/>
</dbReference>
<comment type="similarity">
    <text evidence="2 4">Belongs to the TPP enzyme family.</text>
</comment>
<evidence type="ECO:0000256" key="4">
    <source>
        <dbReference type="RuleBase" id="RU362132"/>
    </source>
</evidence>
<dbReference type="InterPro" id="IPR045229">
    <property type="entry name" value="TPP_enz"/>
</dbReference>
<keyword evidence="3 4" id="KW-0786">Thiamine pyrophosphate</keyword>
<dbReference type="Pfam" id="PF02776">
    <property type="entry name" value="TPP_enzyme_N"/>
    <property type="match status" value="1"/>
</dbReference>
<protein>
    <submittedName>
        <fullName evidence="8">5-guanidino-2-oxopentanoate decarboxylase</fullName>
        <ecNumber evidence="8">4.1.1.75</ecNumber>
    </submittedName>
</protein>
<dbReference type="InterPro" id="IPR029061">
    <property type="entry name" value="THDP-binding"/>
</dbReference>
<dbReference type="EMBL" id="JBHSAY010000021">
    <property type="protein sequence ID" value="MFC4135420.1"/>
    <property type="molecule type" value="Genomic_DNA"/>
</dbReference>
<evidence type="ECO:0000259" key="6">
    <source>
        <dbReference type="Pfam" id="PF02775"/>
    </source>
</evidence>
<feature type="domain" description="Thiamine pyrophosphate enzyme N-terminal TPP-binding" evidence="7">
    <location>
        <begin position="14"/>
        <end position="125"/>
    </location>
</feature>
<dbReference type="PANTHER" id="PTHR18968:SF13">
    <property type="entry name" value="ACETOLACTATE SYNTHASE CATALYTIC SUBUNIT, MITOCHONDRIAL"/>
    <property type="match status" value="1"/>
</dbReference>
<dbReference type="Pfam" id="PF00205">
    <property type="entry name" value="TPP_enzyme_M"/>
    <property type="match status" value="1"/>
</dbReference>